<organism evidence="2 3">
    <name type="scientific">Acinetobacter faecalis</name>
    <dbReference type="NCBI Taxonomy" id="2665161"/>
    <lineage>
        <taxon>Bacteria</taxon>
        <taxon>Pseudomonadati</taxon>
        <taxon>Pseudomonadota</taxon>
        <taxon>Gammaproteobacteria</taxon>
        <taxon>Moraxellales</taxon>
        <taxon>Moraxellaceae</taxon>
        <taxon>Acinetobacter</taxon>
    </lineage>
</organism>
<keyword evidence="1" id="KW-0812">Transmembrane</keyword>
<feature type="transmembrane region" description="Helical" evidence="1">
    <location>
        <begin position="7"/>
        <end position="31"/>
    </location>
</feature>
<protein>
    <submittedName>
        <fullName evidence="2">Uncharacterized protein</fullName>
    </submittedName>
</protein>
<keyword evidence="1" id="KW-1133">Transmembrane helix</keyword>
<evidence type="ECO:0000256" key="1">
    <source>
        <dbReference type="SAM" id="Phobius"/>
    </source>
</evidence>
<sequence>MNEKLKWIFLYGGGAWGPCFALITMIIRGILDKPMAFGSFPIFLIICISGGIFLGAITYKYVINKKFEKQTCTLEKVSKGLAVWGILLSSYGLFLHFILVPLNYENTAGAYIFKWVIMGIGFYITNNIREDKKESKSHLT</sequence>
<dbReference type="RefSeq" id="WP_213072437.1">
    <property type="nucleotide sequence ID" value="NZ_JAXHPK010000108.1"/>
</dbReference>
<feature type="transmembrane region" description="Helical" evidence="1">
    <location>
        <begin position="80"/>
        <end position="102"/>
    </location>
</feature>
<evidence type="ECO:0000313" key="3">
    <source>
        <dbReference type="Proteomes" id="UP001284094"/>
    </source>
</evidence>
<name>A0ABU5GM42_9GAMM</name>
<dbReference type="EMBL" id="JAXHPO010000134">
    <property type="protein sequence ID" value="MDY6551611.1"/>
    <property type="molecule type" value="Genomic_DNA"/>
</dbReference>
<feature type="transmembrane region" description="Helical" evidence="1">
    <location>
        <begin position="108"/>
        <end position="126"/>
    </location>
</feature>
<feature type="transmembrane region" description="Helical" evidence="1">
    <location>
        <begin position="37"/>
        <end position="59"/>
    </location>
</feature>
<comment type="caution">
    <text evidence="2">The sequence shown here is derived from an EMBL/GenBank/DDBJ whole genome shotgun (WGS) entry which is preliminary data.</text>
</comment>
<dbReference type="Proteomes" id="UP001284094">
    <property type="component" value="Unassembled WGS sequence"/>
</dbReference>
<reference evidence="2 3" key="1">
    <citation type="journal article" date="2024" name="Syst. Appl. Microbiol.">
        <title>Evidence for the occurrence of Acinetobacter faecalis in cattle feces and its emended description.</title>
        <authorList>
            <person name="Kyselkova M."/>
            <person name="Xanthopoulou K."/>
            <person name="Shestivska V."/>
            <person name="Spanelova P."/>
            <person name="Maixnerova M."/>
            <person name="Higgins P.G."/>
            <person name="Nemec A."/>
        </authorList>
    </citation>
    <scope>NUCLEOTIDE SEQUENCE [LARGE SCALE GENOMIC DNA]</scope>
    <source>
        <strain evidence="2 3">ANC 7225</strain>
    </source>
</reference>
<proteinExistence type="predicted"/>
<gene>
    <name evidence="2" type="ORF">SKM48_12840</name>
</gene>
<accession>A0ABU5GM42</accession>
<evidence type="ECO:0000313" key="2">
    <source>
        <dbReference type="EMBL" id="MDY6551611.1"/>
    </source>
</evidence>
<keyword evidence="1" id="KW-0472">Membrane</keyword>
<keyword evidence="3" id="KW-1185">Reference proteome</keyword>